<dbReference type="Proteomes" id="UP000078468">
    <property type="component" value="Plasmid pspa1"/>
</dbReference>
<proteinExistence type="predicted"/>
<reference evidence="1 2" key="1">
    <citation type="submission" date="2016-05" db="EMBL/GenBank/DDBJ databases">
        <title>Non-Contiguous Finished Genome Sequence of Streptomyces parvulus 2297 Integrated Site-Specifically with Actinophage R4.</title>
        <authorList>
            <person name="Nishizawa T."/>
            <person name="Miura T."/>
            <person name="Harada C."/>
            <person name="Guo Y."/>
            <person name="Narisawa K."/>
            <person name="Ohta H."/>
            <person name="Takahashi H."/>
            <person name="Shirai M."/>
        </authorList>
    </citation>
    <scope>NUCLEOTIDE SEQUENCE [LARGE SCALE GENOMIC DNA]</scope>
    <source>
        <strain evidence="1 2">2297</strain>
        <plasmid evidence="2">pspa1</plasmid>
    </source>
</reference>
<gene>
    <name evidence="1" type="ORF">Spa2297_32935</name>
</gene>
<dbReference type="RefSeq" id="WP_064732240.1">
    <property type="nucleotide sequence ID" value="NZ_BMRX01000034.1"/>
</dbReference>
<sequence length="370" mass="40378">MRAADVEVQDHDEETAAFPDVPPLHLLKAERLPATRRAVAGTMNQRTADALRTVIGVTPQDSDRHALAAVDAALDCLAPPAAATGYTDAERKSLPEDLYEEHDLFFGAVRVAGDSVETFTYTMLEALRSQLDDALSAGISLSDGERAELRDAFWTTFHLLWRIGVAGTPFEYAARARPRGTCPRTGRAGGDPLVRWRLGHQVFFALIQALIVSVGCLEECLREDPDDIDGACRLLEDATVLMTGSGASLRYAGDFTRSHYADAVRPAMMPPHINAKFSGLQLRDHRILLKLIHRVKPLVASPAPAVDKSYGMLLDAMSTAYAAHISVCSRFGGDREPSLRTPGSRVPAVEILQRFRDRRLGAATPDRAPE</sequence>
<dbReference type="GeneID" id="91309721"/>
<dbReference type="KEGG" id="spav:Spa2297_32935"/>
<dbReference type="EMBL" id="CP015867">
    <property type="protein sequence ID" value="ANJ11913.1"/>
    <property type="molecule type" value="Genomic_DNA"/>
</dbReference>
<name>A0A191VAK9_9ACTN</name>
<protein>
    <submittedName>
        <fullName evidence="1">Uncharacterized protein</fullName>
    </submittedName>
</protein>
<dbReference type="AlphaFoldDB" id="A0A191VAK9"/>
<evidence type="ECO:0000313" key="2">
    <source>
        <dbReference type="Proteomes" id="UP000078468"/>
    </source>
</evidence>
<geneLocation type="plasmid" evidence="2">
    <name>pspa1</name>
</geneLocation>
<accession>A0A191VAK9</accession>
<organism evidence="1 2">
    <name type="scientific">Streptomyces parvulus</name>
    <dbReference type="NCBI Taxonomy" id="146923"/>
    <lineage>
        <taxon>Bacteria</taxon>
        <taxon>Bacillati</taxon>
        <taxon>Actinomycetota</taxon>
        <taxon>Actinomycetes</taxon>
        <taxon>Kitasatosporales</taxon>
        <taxon>Streptomycetaceae</taxon>
        <taxon>Streptomyces</taxon>
    </lineage>
</organism>
<evidence type="ECO:0000313" key="1">
    <source>
        <dbReference type="EMBL" id="ANJ11913.1"/>
    </source>
</evidence>
<keyword evidence="1" id="KW-0614">Plasmid</keyword>